<reference evidence="3 5" key="2">
    <citation type="submission" date="2018-06" db="EMBL/GenBank/DDBJ databases">
        <title>Mutators as drivers of adaptation in pathogenic bacteria and a risk factor for host jumps and vaccine escape.</title>
        <authorList>
            <person name="Barnes A.C."/>
            <person name="Silayeva O."/>
        </authorList>
    </citation>
    <scope>NUCLEOTIDE SEQUENCE [LARGE SCALE GENOMIC DNA]</scope>
    <source>
        <strain evidence="3 5">QMA0445</strain>
    </source>
</reference>
<reference evidence="2 4" key="1">
    <citation type="journal article" date="2014" name="Genome Announc.">
        <title>Complete Genome Sequence of a Virulent Strain, Streptococcus iniae ISET0901, Isolated from Diseased Tilapia.</title>
        <authorList>
            <person name="Pridgeon J.W."/>
            <person name="Zhang D."/>
            <person name="Zhang L."/>
        </authorList>
    </citation>
    <scope>NUCLEOTIDE SEQUENCE [LARGE SCALE GENOMIC DNA]</scope>
    <source>
        <strain evidence="2 4">ISET0901</strain>
    </source>
</reference>
<dbReference type="GO" id="GO:0002949">
    <property type="term" value="P:tRNA threonylcarbamoyladenosine modification"/>
    <property type="evidence" value="ECO:0007669"/>
    <property type="project" value="InterPro"/>
</dbReference>
<keyword evidence="3" id="KW-0808">Transferase</keyword>
<dbReference type="InterPro" id="IPR000905">
    <property type="entry name" value="Gcp-like_dom"/>
</dbReference>
<evidence type="ECO:0000259" key="1">
    <source>
        <dbReference type="Pfam" id="PF00814"/>
    </source>
</evidence>
<dbReference type="GO" id="GO:0016740">
    <property type="term" value="F:transferase activity"/>
    <property type="evidence" value="ECO:0007669"/>
    <property type="project" value="UniProtKB-KW"/>
</dbReference>
<dbReference type="Gene3D" id="3.30.420.40">
    <property type="match status" value="2"/>
</dbReference>
<gene>
    <name evidence="3" type="primary">tsaB</name>
    <name evidence="3" type="ORF">DIY07_09025</name>
    <name evidence="2" type="ORF">DQ08_08935</name>
</gene>
<dbReference type="eggNOG" id="COG1214">
    <property type="taxonomic scope" value="Bacteria"/>
</dbReference>
<feature type="domain" description="Gcp-like" evidence="1">
    <location>
        <begin position="24"/>
        <end position="212"/>
    </location>
</feature>
<dbReference type="InterPro" id="IPR022496">
    <property type="entry name" value="T6A_TsaB"/>
</dbReference>
<dbReference type="SUPFAM" id="SSF53067">
    <property type="entry name" value="Actin-like ATPase domain"/>
    <property type="match status" value="2"/>
</dbReference>
<dbReference type="EMBL" id="QLQD01000077">
    <property type="protein sequence ID" value="RLU55200.1"/>
    <property type="molecule type" value="Genomic_DNA"/>
</dbReference>
<sequence>MKILAFDTSNKTLSLAILEDDQLLGEVTLNIKKNHSISLMPAIDFLVASLDLKASDLDRIVVAKGPGSYTGLRVAVATAKMLAYSLSIDLVGLSSLQSLAVSYKDQSAYLVPIMDARRKNVYAGFYQEGQAVRDEEHIAITELCAKLSQTENVVFLGEVDAFQEDIKALLPNAKFQASLPSAYGLGKLAVHLQAEDVHAFEPNYLKKVEAEENWLKNNQEANSSDYIKRV</sequence>
<dbReference type="AlphaFoldDB" id="A0A1J0N131"/>
<accession>A0A1J0N131</accession>
<dbReference type="OrthoDB" id="9784166at2"/>
<dbReference type="RefSeq" id="WP_003102183.1">
    <property type="nucleotide sequence ID" value="NZ_CP010783.1"/>
</dbReference>
<evidence type="ECO:0000313" key="4">
    <source>
        <dbReference type="Proteomes" id="UP000025245"/>
    </source>
</evidence>
<keyword evidence="4" id="KW-1185">Reference proteome</keyword>
<organism evidence="3 5">
    <name type="scientific">Streptococcus iniae</name>
    <name type="common">Streptococcus shiloi</name>
    <dbReference type="NCBI Taxonomy" id="1346"/>
    <lineage>
        <taxon>Bacteria</taxon>
        <taxon>Bacillati</taxon>
        <taxon>Bacillota</taxon>
        <taxon>Bacilli</taxon>
        <taxon>Lactobacillales</taxon>
        <taxon>Streptococcaceae</taxon>
        <taxon>Streptococcus</taxon>
    </lineage>
</organism>
<dbReference type="PANTHER" id="PTHR11735">
    <property type="entry name" value="TRNA N6-ADENOSINE THREONYLCARBAMOYLTRANSFERASE"/>
    <property type="match status" value="1"/>
</dbReference>
<dbReference type="KEGG" id="siq:DQ08_08935"/>
<evidence type="ECO:0000313" key="2">
    <source>
        <dbReference type="EMBL" id="AHY16558.1"/>
    </source>
</evidence>
<dbReference type="Pfam" id="PF00814">
    <property type="entry name" value="TsaD"/>
    <property type="match status" value="1"/>
</dbReference>
<dbReference type="EMBL" id="CP007586">
    <property type="protein sequence ID" value="AHY16558.1"/>
    <property type="molecule type" value="Genomic_DNA"/>
</dbReference>
<dbReference type="GeneID" id="35765558"/>
<dbReference type="KEGG" id="sio:DW64_08915"/>
<dbReference type="KEGG" id="siz:SI82_08920"/>
<dbReference type="GO" id="GO:0005829">
    <property type="term" value="C:cytosol"/>
    <property type="evidence" value="ECO:0007669"/>
    <property type="project" value="TreeGrafter"/>
</dbReference>
<evidence type="ECO:0000313" key="3">
    <source>
        <dbReference type="EMBL" id="RLU55200.1"/>
    </source>
</evidence>
<protein>
    <submittedName>
        <fullName evidence="2">Peptidase M22</fullName>
    </submittedName>
    <submittedName>
        <fullName evidence="3">tRNA (Adenosine(37)-N6)-threonylcarbamoyltransferase complex dimerization subunit type 1 TsaB</fullName>
    </submittedName>
</protein>
<proteinExistence type="predicted"/>
<evidence type="ECO:0000313" key="5">
    <source>
        <dbReference type="Proteomes" id="UP000269148"/>
    </source>
</evidence>
<name>A0A1J0N131_STRIN</name>
<dbReference type="Proteomes" id="UP000269148">
    <property type="component" value="Unassembled WGS sequence"/>
</dbReference>
<dbReference type="NCBIfam" id="TIGR03725">
    <property type="entry name" value="T6A_YeaZ"/>
    <property type="match status" value="1"/>
</dbReference>
<dbReference type="STRING" id="1346.BMF34_08925"/>
<dbReference type="InterPro" id="IPR043129">
    <property type="entry name" value="ATPase_NBD"/>
</dbReference>
<dbReference type="CDD" id="cd24032">
    <property type="entry name" value="ASKHA_NBD_TsaB"/>
    <property type="match status" value="1"/>
</dbReference>
<dbReference type="SMR" id="A0A1J0N131"/>
<dbReference type="PANTHER" id="PTHR11735:SF11">
    <property type="entry name" value="TRNA THREONYLCARBAMOYLADENOSINE BIOSYNTHESIS PROTEIN TSAB"/>
    <property type="match status" value="1"/>
</dbReference>
<dbReference type="Proteomes" id="UP000025245">
    <property type="component" value="Chromosome"/>
</dbReference>